<dbReference type="InterPro" id="IPR033932">
    <property type="entry name" value="YtcJ-like"/>
</dbReference>
<dbReference type="Gene3D" id="2.30.40.10">
    <property type="entry name" value="Urease, subunit C, domain 1"/>
    <property type="match status" value="1"/>
</dbReference>
<dbReference type="Proteomes" id="UP000622687">
    <property type="component" value="Unassembled WGS sequence"/>
</dbReference>
<dbReference type="Gene3D" id="3.10.310.70">
    <property type="match status" value="1"/>
</dbReference>
<protein>
    <submittedName>
        <fullName evidence="2">Amidohydrolase</fullName>
    </submittedName>
</protein>
<reference evidence="2" key="1">
    <citation type="submission" date="2020-12" db="EMBL/GenBank/DDBJ databases">
        <title>Clostridium thailandense sp. nov., a novel acetogenic bacterium isolated from peat land soil in Thailand.</title>
        <authorList>
            <person name="Chaikitkaew S."/>
            <person name="Birkeland N.K."/>
        </authorList>
    </citation>
    <scope>NUCLEOTIDE SEQUENCE</scope>
    <source>
        <strain evidence="2">DSM 17425</strain>
    </source>
</reference>
<dbReference type="RefSeq" id="WP_211140591.1">
    <property type="nucleotide sequence ID" value="NZ_JAEEGB010000001.1"/>
</dbReference>
<keyword evidence="3" id="KW-1185">Reference proteome</keyword>
<evidence type="ECO:0000313" key="3">
    <source>
        <dbReference type="Proteomes" id="UP000622687"/>
    </source>
</evidence>
<dbReference type="Pfam" id="PF07969">
    <property type="entry name" value="Amidohydro_3"/>
    <property type="match status" value="1"/>
</dbReference>
<dbReference type="Gene3D" id="3.20.20.140">
    <property type="entry name" value="Metal-dependent hydrolases"/>
    <property type="match status" value="1"/>
</dbReference>
<dbReference type="SUPFAM" id="SSF51556">
    <property type="entry name" value="Metallo-dependent hydrolases"/>
    <property type="match status" value="1"/>
</dbReference>
<evidence type="ECO:0000259" key="1">
    <source>
        <dbReference type="Pfam" id="PF07969"/>
    </source>
</evidence>
<name>A0A934LZM0_9CLOT</name>
<organism evidence="2 3">
    <name type="scientific">Clostridium aciditolerans</name>
    <dbReference type="NCBI Taxonomy" id="339861"/>
    <lineage>
        <taxon>Bacteria</taxon>
        <taxon>Bacillati</taxon>
        <taxon>Bacillota</taxon>
        <taxon>Clostridia</taxon>
        <taxon>Eubacteriales</taxon>
        <taxon>Clostridiaceae</taxon>
        <taxon>Clostridium</taxon>
    </lineage>
</organism>
<dbReference type="InterPro" id="IPR032466">
    <property type="entry name" value="Metal_Hydrolase"/>
</dbReference>
<dbReference type="InterPro" id="IPR013108">
    <property type="entry name" value="Amidohydro_3"/>
</dbReference>
<dbReference type="EMBL" id="JAEEGB010000001">
    <property type="protein sequence ID" value="MBI6871124.1"/>
    <property type="molecule type" value="Genomic_DNA"/>
</dbReference>
<dbReference type="PANTHER" id="PTHR22642:SF2">
    <property type="entry name" value="PROTEIN LONG AFTER FAR-RED 3"/>
    <property type="match status" value="1"/>
</dbReference>
<sequence length="536" mass="59837">MQFADIILKSNAIFTGTGEEVFRGGVAIIGNRIVAVKKDDEIDSLKGDKTKVYQYGDNLILPGFNDSHFHFAYTAAFEDDSFCIDLSACRSAEQCIDLLKEFDEKYPNNPWIFGRNWNYTIWDNPILPDRTSLDEIFPNRPVCINSWDCHALWINTKAYEVCGIDRNTPQPDGGLIEKDENGDPNGIILDIGATTMVLDYALLVPDLKSSVKKFLAKIAQRGITSVGDVDPIAVSNKNVYEIYKELEDEGALTTRINFYPELESSFKNAALKTKYTSEKLRFAGLKKFVDGVCETHTGYLVEPYADMPETKGVPLISEEQLKEEVIRANREGIDVRVHAIGEGAVRLSLNVYEASNKENGNAGFRNSIEHIETIQDSDVPRFKELGVVASMQPQHAVANIDGYPTLIGEERVKNAWAMKKISDSGAVLALNTDSPVVQPKPIVSIYSAITRTTVDGYPNGGFNSKEKLYMMEILKGWTYNGAYLEQREKDLGTLEEGKLADVIVLSKNLFEISEKEILDTKVLLTIMDGQATYEEK</sequence>
<gene>
    <name evidence="2" type="ORF">I6U51_00195</name>
</gene>
<dbReference type="SUPFAM" id="SSF51338">
    <property type="entry name" value="Composite domain of metallo-dependent hydrolases"/>
    <property type="match status" value="1"/>
</dbReference>
<feature type="domain" description="Amidohydrolase 3" evidence="1">
    <location>
        <begin position="58"/>
        <end position="533"/>
    </location>
</feature>
<accession>A0A934LZM0</accession>
<evidence type="ECO:0000313" key="2">
    <source>
        <dbReference type="EMBL" id="MBI6871124.1"/>
    </source>
</evidence>
<comment type="caution">
    <text evidence="2">The sequence shown here is derived from an EMBL/GenBank/DDBJ whole genome shotgun (WGS) entry which is preliminary data.</text>
</comment>
<dbReference type="GO" id="GO:0016810">
    <property type="term" value="F:hydrolase activity, acting on carbon-nitrogen (but not peptide) bonds"/>
    <property type="evidence" value="ECO:0007669"/>
    <property type="project" value="InterPro"/>
</dbReference>
<dbReference type="CDD" id="cd01300">
    <property type="entry name" value="YtcJ_like"/>
    <property type="match status" value="1"/>
</dbReference>
<dbReference type="InterPro" id="IPR011059">
    <property type="entry name" value="Metal-dep_hydrolase_composite"/>
</dbReference>
<proteinExistence type="predicted"/>
<dbReference type="AlphaFoldDB" id="A0A934LZM0"/>
<dbReference type="PANTHER" id="PTHR22642">
    <property type="entry name" value="IMIDAZOLONEPROPIONASE"/>
    <property type="match status" value="1"/>
</dbReference>